<dbReference type="AlphaFoldDB" id="A0A8J7S1M4"/>
<evidence type="ECO:0000313" key="2">
    <source>
        <dbReference type="EMBL" id="MBP5858692.1"/>
    </source>
</evidence>
<dbReference type="InterPro" id="IPR019734">
    <property type="entry name" value="TPR_rpt"/>
</dbReference>
<name>A0A8J7S1M4_9PROT</name>
<evidence type="ECO:0000256" key="1">
    <source>
        <dbReference type="PROSITE-ProRule" id="PRU00339"/>
    </source>
</evidence>
<protein>
    <submittedName>
        <fullName evidence="2">PA2778 family cysteine peptidase</fullName>
    </submittedName>
</protein>
<proteinExistence type="predicted"/>
<keyword evidence="1" id="KW-0802">TPR repeat</keyword>
<evidence type="ECO:0000313" key="3">
    <source>
        <dbReference type="Proteomes" id="UP000672602"/>
    </source>
</evidence>
<keyword evidence="3" id="KW-1185">Reference proteome</keyword>
<dbReference type="Proteomes" id="UP000672602">
    <property type="component" value="Unassembled WGS sequence"/>
</dbReference>
<dbReference type="InterPro" id="IPR011990">
    <property type="entry name" value="TPR-like_helical_dom_sf"/>
</dbReference>
<dbReference type="PROSITE" id="PS50005">
    <property type="entry name" value="TPR"/>
    <property type="match status" value="1"/>
</dbReference>
<dbReference type="EMBL" id="JAGMWN010000010">
    <property type="protein sequence ID" value="MBP5858692.1"/>
    <property type="molecule type" value="Genomic_DNA"/>
</dbReference>
<feature type="repeat" description="TPR" evidence="1">
    <location>
        <begin position="244"/>
        <end position="277"/>
    </location>
</feature>
<dbReference type="NCBIfam" id="NF033920">
    <property type="entry name" value="C39_PA2778_fam"/>
    <property type="match status" value="1"/>
</dbReference>
<sequence length="326" mass="33692">MLFLGNGRGGAAFGLKGPAAALFALFLAGCAGTPVTDSLTGAAGTAPDDLPPKAELSEAPFFPQTAFHCGPAAMAAALNDTGLDTTPDGLAEALFTPGRQGTFKSDVIASARRNGRLALPVLGMTGGLRRVADGRPVLILQNLGLEMAPKWHYALLIGYDLEAGEAILRSGTTRRQTMALGTLEHTWRRGGFWGVTVVPPEGPVPTATPSGAWMAEATGIERAGLTQAARTAYRTAAETWPDAAEPALALGNLAYGSGDLAAAERAFEEAAARDPTNDAALNNLAYTRLKRGDLAGAESAVERAIALDGPNRSEAEATRAEIEAAR</sequence>
<gene>
    <name evidence="2" type="ORF">KAJ83_16855</name>
</gene>
<dbReference type="RefSeq" id="WP_210683283.1">
    <property type="nucleotide sequence ID" value="NZ_JAGMWN010000010.1"/>
</dbReference>
<dbReference type="Gene3D" id="1.25.40.10">
    <property type="entry name" value="Tetratricopeptide repeat domain"/>
    <property type="match status" value="1"/>
</dbReference>
<dbReference type="Pfam" id="PF13432">
    <property type="entry name" value="TPR_16"/>
    <property type="match status" value="1"/>
</dbReference>
<dbReference type="SMART" id="SM00028">
    <property type="entry name" value="TPR"/>
    <property type="match status" value="2"/>
</dbReference>
<dbReference type="SUPFAM" id="SSF48452">
    <property type="entry name" value="TPR-like"/>
    <property type="match status" value="1"/>
</dbReference>
<reference evidence="2" key="1">
    <citation type="submission" date="2021-04" db="EMBL/GenBank/DDBJ databases">
        <authorList>
            <person name="Zhang D.-C."/>
        </authorList>
    </citation>
    <scope>NUCLEOTIDE SEQUENCE</scope>
    <source>
        <strain evidence="2">CGMCC 1.15697</strain>
    </source>
</reference>
<comment type="caution">
    <text evidence="2">The sequence shown here is derived from an EMBL/GenBank/DDBJ whole genome shotgun (WGS) entry which is preliminary data.</text>
</comment>
<accession>A0A8J7S1M4</accession>
<organism evidence="2 3">
    <name type="scientific">Marivibrio halodurans</name>
    <dbReference type="NCBI Taxonomy" id="2039722"/>
    <lineage>
        <taxon>Bacteria</taxon>
        <taxon>Pseudomonadati</taxon>
        <taxon>Pseudomonadota</taxon>
        <taxon>Alphaproteobacteria</taxon>
        <taxon>Rhodospirillales</taxon>
        <taxon>Rhodospirillaceae</taxon>
        <taxon>Marivibrio</taxon>
    </lineage>
</organism>